<dbReference type="PANTHER" id="PTHR35039:SF3">
    <property type="entry name" value="3-KETO-L-GULONATE-6-PHOSPHATE DECARBOXYLASE SGBH-RELATED"/>
    <property type="match status" value="1"/>
</dbReference>
<dbReference type="Proteomes" id="UP000284416">
    <property type="component" value="Unassembled WGS sequence"/>
</dbReference>
<dbReference type="Pfam" id="PF00215">
    <property type="entry name" value="OMPdecase"/>
    <property type="match status" value="1"/>
</dbReference>
<dbReference type="InterPro" id="IPR001754">
    <property type="entry name" value="OMPdeCOase_dom"/>
</dbReference>
<proteinExistence type="predicted"/>
<dbReference type="SUPFAM" id="SSF51366">
    <property type="entry name" value="Ribulose-phoshate binding barrel"/>
    <property type="match status" value="1"/>
</dbReference>
<protein>
    <submittedName>
        <fullName evidence="4">3-hexulose-6-phosphate synthase</fullName>
    </submittedName>
</protein>
<evidence type="ECO:0000313" key="4">
    <source>
        <dbReference type="EMBL" id="RHW39105.1"/>
    </source>
</evidence>
<dbReference type="Gene3D" id="3.20.20.70">
    <property type="entry name" value="Aldolase class I"/>
    <property type="match status" value="1"/>
</dbReference>
<dbReference type="InterPro" id="IPR013785">
    <property type="entry name" value="Aldolase_TIM"/>
</dbReference>
<evidence type="ECO:0000256" key="1">
    <source>
        <dbReference type="ARBA" id="ARBA00023239"/>
    </source>
</evidence>
<dbReference type="EMBL" id="QWEG01000008">
    <property type="protein sequence ID" value="RHW39105.1"/>
    <property type="molecule type" value="Genomic_DNA"/>
</dbReference>
<dbReference type="CDD" id="cd04726">
    <property type="entry name" value="KGPDC_HPS"/>
    <property type="match status" value="1"/>
</dbReference>
<dbReference type="SMART" id="SM00934">
    <property type="entry name" value="OMPdecase"/>
    <property type="match status" value="1"/>
</dbReference>
<name>A0A417YSW7_9BACI</name>
<dbReference type="InterPro" id="IPR011060">
    <property type="entry name" value="RibuloseP-bd_barrel"/>
</dbReference>
<evidence type="ECO:0000259" key="3">
    <source>
        <dbReference type="SMART" id="SM00934"/>
    </source>
</evidence>
<dbReference type="GO" id="GO:0004590">
    <property type="term" value="F:orotidine-5'-phosphate decarboxylase activity"/>
    <property type="evidence" value="ECO:0007669"/>
    <property type="project" value="InterPro"/>
</dbReference>
<accession>A0A417YSW7</accession>
<evidence type="ECO:0000256" key="2">
    <source>
        <dbReference type="ARBA" id="ARBA00023277"/>
    </source>
</evidence>
<keyword evidence="1" id="KW-0456">Lyase</keyword>
<dbReference type="GO" id="GO:0019854">
    <property type="term" value="P:L-ascorbic acid catabolic process"/>
    <property type="evidence" value="ECO:0007669"/>
    <property type="project" value="TreeGrafter"/>
</dbReference>
<dbReference type="PANTHER" id="PTHR35039">
    <property type="entry name" value="3-KETO-L-GULONATE-6-PHOSPHATE DECARBOXYLASE SGBH-RELATED"/>
    <property type="match status" value="1"/>
</dbReference>
<comment type="caution">
    <text evidence="4">The sequence shown here is derived from an EMBL/GenBank/DDBJ whole genome shotgun (WGS) entry which is preliminary data.</text>
</comment>
<dbReference type="GO" id="GO:0006207">
    <property type="term" value="P:'de novo' pyrimidine nucleobase biosynthetic process"/>
    <property type="evidence" value="ECO:0007669"/>
    <property type="project" value="InterPro"/>
</dbReference>
<feature type="domain" description="Orotidine 5'-phosphate decarboxylase" evidence="3">
    <location>
        <begin position="2"/>
        <end position="199"/>
    </location>
</feature>
<reference evidence="4 5" key="1">
    <citation type="journal article" date="2017" name="Int. J. Syst. Evol. Microbiol.">
        <title>Bacillus notoginsengisoli sp. nov., a novel bacterium isolated from the rhizosphere of Panax notoginseng.</title>
        <authorList>
            <person name="Zhang M.Y."/>
            <person name="Cheng J."/>
            <person name="Cai Y."/>
            <person name="Zhang T.Y."/>
            <person name="Wu Y.Y."/>
            <person name="Manikprabhu D."/>
            <person name="Li W.J."/>
            <person name="Zhang Y.X."/>
        </authorList>
    </citation>
    <scope>NUCLEOTIDE SEQUENCE [LARGE SCALE GENOMIC DNA]</scope>
    <source>
        <strain evidence="4 5">JCM 30743</strain>
    </source>
</reference>
<dbReference type="OrthoDB" id="43475at2"/>
<evidence type="ECO:0000313" key="5">
    <source>
        <dbReference type="Proteomes" id="UP000284416"/>
    </source>
</evidence>
<dbReference type="GO" id="GO:0033982">
    <property type="term" value="F:3-dehydro-L-gulonate-6-phosphate decarboxylase activity"/>
    <property type="evidence" value="ECO:0007669"/>
    <property type="project" value="TreeGrafter"/>
</dbReference>
<dbReference type="InterPro" id="IPR041710">
    <property type="entry name" value="HPS/KGPDC"/>
</dbReference>
<dbReference type="AlphaFoldDB" id="A0A417YSW7"/>
<keyword evidence="5" id="KW-1185">Reference proteome</keyword>
<gene>
    <name evidence="4" type="ORF">D1B31_14205</name>
</gene>
<organism evidence="4 5">
    <name type="scientific">Neobacillus notoginsengisoli</name>
    <dbReference type="NCBI Taxonomy" id="1578198"/>
    <lineage>
        <taxon>Bacteria</taxon>
        <taxon>Bacillati</taxon>
        <taxon>Bacillota</taxon>
        <taxon>Bacilli</taxon>
        <taxon>Bacillales</taxon>
        <taxon>Bacillaceae</taxon>
        <taxon>Neobacillus</taxon>
    </lineage>
</organism>
<sequence length="207" mass="22919">MKLQLAVDRVTIEKAIEIIHEAEQYIDIIEIGTSLIKDFGLESVKRIRREFPDKAILADIKTVDEAEYEFEAIYQAGADIATVLGAASLETIRICQRVAQKYQKDYMIDLLETSAEKQLELKQFTDGILCVHLPSDKSTGLQALIENTLAQIHDFPRLAVAGGIKPENIAEMKKANFEIAIVGSSITKSASIHKSAKLFKSLVGGEK</sequence>
<keyword evidence="2" id="KW-0119">Carbohydrate metabolism</keyword>
<dbReference type="RefSeq" id="WP_118921449.1">
    <property type="nucleotide sequence ID" value="NZ_QWEG01000008.1"/>
</dbReference>